<evidence type="ECO:0000256" key="2">
    <source>
        <dbReference type="ARBA" id="ARBA00023315"/>
    </source>
</evidence>
<dbReference type="InterPro" id="IPR016181">
    <property type="entry name" value="Acyl_CoA_acyltransferase"/>
</dbReference>
<keyword evidence="1 4" id="KW-0808">Transferase</keyword>
<dbReference type="InterPro" id="IPR000182">
    <property type="entry name" value="GNAT_dom"/>
</dbReference>
<dbReference type="CDD" id="cd04301">
    <property type="entry name" value="NAT_SF"/>
    <property type="match status" value="1"/>
</dbReference>
<name>A0A822VCD7_AGRTU</name>
<dbReference type="Proteomes" id="UP000192074">
    <property type="component" value="Unassembled WGS sequence"/>
</dbReference>
<dbReference type="EMBL" id="FCNL01000041">
    <property type="protein sequence ID" value="CVI25155.1"/>
    <property type="molecule type" value="Genomic_DNA"/>
</dbReference>
<dbReference type="InterPro" id="IPR050832">
    <property type="entry name" value="Bact_Acetyltransf"/>
</dbReference>
<gene>
    <name evidence="4" type="ORF">AGR4A_pAt20027</name>
</gene>
<evidence type="ECO:0000256" key="1">
    <source>
        <dbReference type="ARBA" id="ARBA00022679"/>
    </source>
</evidence>
<feature type="domain" description="N-acetyltransferase" evidence="3">
    <location>
        <begin position="6"/>
        <end position="167"/>
    </location>
</feature>
<keyword evidence="2 4" id="KW-0012">Acyltransferase</keyword>
<dbReference type="Pfam" id="PF00583">
    <property type="entry name" value="Acetyltransf_1"/>
    <property type="match status" value="1"/>
</dbReference>
<dbReference type="AlphaFoldDB" id="A0A822VCD7"/>
<dbReference type="PANTHER" id="PTHR43877">
    <property type="entry name" value="AMINOALKYLPHOSPHONATE N-ACETYLTRANSFERASE-RELATED-RELATED"/>
    <property type="match status" value="1"/>
</dbReference>
<evidence type="ECO:0000313" key="5">
    <source>
        <dbReference type="Proteomes" id="UP000192074"/>
    </source>
</evidence>
<dbReference type="RefSeq" id="WP_065694993.1">
    <property type="nucleotide sequence ID" value="NZ_LMVK01000008.1"/>
</dbReference>
<comment type="caution">
    <text evidence="4">The sequence shown here is derived from an EMBL/GenBank/DDBJ whole genome shotgun (WGS) entry which is preliminary data.</text>
</comment>
<dbReference type="PANTHER" id="PTHR43877:SF2">
    <property type="entry name" value="AMINOALKYLPHOSPHONATE N-ACETYLTRANSFERASE-RELATED"/>
    <property type="match status" value="1"/>
</dbReference>
<evidence type="ECO:0000313" key="4">
    <source>
        <dbReference type="EMBL" id="CVI25155.1"/>
    </source>
</evidence>
<organism evidence="4 5">
    <name type="scientific">Agrobacterium tumefaciens str. B6</name>
    <dbReference type="NCBI Taxonomy" id="1183423"/>
    <lineage>
        <taxon>Bacteria</taxon>
        <taxon>Pseudomonadati</taxon>
        <taxon>Pseudomonadota</taxon>
        <taxon>Alphaproteobacteria</taxon>
        <taxon>Hyphomicrobiales</taxon>
        <taxon>Rhizobiaceae</taxon>
        <taxon>Rhizobium/Agrobacterium group</taxon>
        <taxon>Agrobacterium</taxon>
        <taxon>Agrobacterium tumefaciens complex</taxon>
    </lineage>
</organism>
<dbReference type="Gene3D" id="3.40.630.30">
    <property type="match status" value="1"/>
</dbReference>
<dbReference type="PROSITE" id="PS51186">
    <property type="entry name" value="GNAT"/>
    <property type="match status" value="1"/>
</dbReference>
<evidence type="ECO:0000259" key="3">
    <source>
        <dbReference type="PROSITE" id="PS51186"/>
    </source>
</evidence>
<reference evidence="4 5" key="1">
    <citation type="submission" date="2016-01" db="EMBL/GenBank/DDBJ databases">
        <authorList>
            <person name="Regsiter A."/>
            <person name="william w."/>
        </authorList>
    </citation>
    <scope>NUCLEOTIDE SEQUENCE [LARGE SCALE GENOMIC DNA]</scope>
    <source>
        <strain evidence="4 5">B6</strain>
    </source>
</reference>
<dbReference type="SUPFAM" id="SSF55729">
    <property type="entry name" value="Acyl-CoA N-acyltransferases (Nat)"/>
    <property type="match status" value="1"/>
</dbReference>
<sequence>MTQAKWQIREVSVAEMDAFRQIRLEALRCEPQAFASIYGDWLKLPDAEWEARMNIPIFVAFVQDQPVALMALKRLEPPKMMHRATLMMAYVNKSFRGSGLAGELLDAVIHHAQSKRIAQIELGVRADRKQAIRFYKNAGFAEIGKIPQGHEDAGGAFDEILMARRLLLISTVGSSSVFVVCKAQTGGACQTRPIAKK</sequence>
<protein>
    <submittedName>
        <fullName evidence="4">Sortase-like acyltransferase</fullName>
    </submittedName>
</protein>
<proteinExistence type="predicted"/>
<dbReference type="GO" id="GO:0016747">
    <property type="term" value="F:acyltransferase activity, transferring groups other than amino-acyl groups"/>
    <property type="evidence" value="ECO:0007669"/>
    <property type="project" value="InterPro"/>
</dbReference>
<accession>A0A822VCD7</accession>